<dbReference type="Gene3D" id="1.10.3060.10">
    <property type="entry name" value="Helical scaffold and wing domains of SecA"/>
    <property type="match status" value="1"/>
</dbReference>
<dbReference type="Pfam" id="PF07516">
    <property type="entry name" value="SecA_SW"/>
    <property type="match status" value="1"/>
</dbReference>
<feature type="compositionally biased region" description="Polar residues" evidence="1">
    <location>
        <begin position="120"/>
        <end position="133"/>
    </location>
</feature>
<feature type="region of interest" description="Disordered" evidence="1">
    <location>
        <begin position="82"/>
        <end position="148"/>
    </location>
</feature>
<comment type="caution">
    <text evidence="3">The sequence shown here is derived from an EMBL/GenBank/DDBJ whole genome shotgun (WGS) entry which is preliminary data.</text>
</comment>
<dbReference type="SUPFAM" id="SSF81886">
    <property type="entry name" value="Helical scaffold and wing domains of SecA"/>
    <property type="match status" value="1"/>
</dbReference>
<evidence type="ECO:0000313" key="3">
    <source>
        <dbReference type="EMBL" id="KKR11414.1"/>
    </source>
</evidence>
<feature type="compositionally biased region" description="Polar residues" evidence="1">
    <location>
        <begin position="85"/>
        <end position="95"/>
    </location>
</feature>
<organism evidence="3 4">
    <name type="scientific">Candidatus Woesebacteria bacterium GW2011_GWA1_39_21b</name>
    <dbReference type="NCBI Taxonomy" id="1618551"/>
    <lineage>
        <taxon>Bacteria</taxon>
        <taxon>Candidatus Woeseibacteriota</taxon>
    </lineage>
</organism>
<dbReference type="EMBL" id="LBWQ01000037">
    <property type="protein sequence ID" value="KKR11414.1"/>
    <property type="molecule type" value="Genomic_DNA"/>
</dbReference>
<evidence type="ECO:0000313" key="4">
    <source>
        <dbReference type="Proteomes" id="UP000034690"/>
    </source>
</evidence>
<dbReference type="AlphaFoldDB" id="A0A0G0N5C7"/>
<dbReference type="PATRIC" id="fig|1618551.3.peg.1141"/>
<gene>
    <name evidence="3" type="ORF">UT40_C0037G0001</name>
</gene>
<name>A0A0G0N5C7_9BACT</name>
<sequence>MKQVERFAYLGSIDKHWIDHIDHLDGLREGVRLRAYGQRDPLVEFKNEAFGLFEGLLDRIDAELARRIFRVGVMRQPRPEIPLAQATTNVDTLDQTGLMDTPTPELGAERGTPAFAGSPSPITNHQSPATNSSEGRKKIGRNDPCPCG</sequence>
<proteinExistence type="predicted"/>
<reference evidence="3 4" key="1">
    <citation type="journal article" date="2015" name="Nature">
        <title>rRNA introns, odd ribosomes, and small enigmatic genomes across a large radiation of phyla.</title>
        <authorList>
            <person name="Brown C.T."/>
            <person name="Hug L.A."/>
            <person name="Thomas B.C."/>
            <person name="Sharon I."/>
            <person name="Castelle C.J."/>
            <person name="Singh A."/>
            <person name="Wilkins M.J."/>
            <person name="Williams K.H."/>
            <person name="Banfield J.F."/>
        </authorList>
    </citation>
    <scope>NUCLEOTIDE SEQUENCE [LARGE SCALE GENOMIC DNA]</scope>
</reference>
<dbReference type="GO" id="GO:0016020">
    <property type="term" value="C:membrane"/>
    <property type="evidence" value="ECO:0007669"/>
    <property type="project" value="InterPro"/>
</dbReference>
<feature type="non-terminal residue" evidence="3">
    <location>
        <position position="148"/>
    </location>
</feature>
<feature type="domain" description="SecA Wing/Scaffold" evidence="2">
    <location>
        <begin position="1"/>
        <end position="71"/>
    </location>
</feature>
<protein>
    <submittedName>
        <fullName evidence="3">Protein translocase subunit SecA</fullName>
    </submittedName>
</protein>
<dbReference type="InterPro" id="IPR011116">
    <property type="entry name" value="SecA_Wing/Scaffold"/>
</dbReference>
<accession>A0A0G0N5C7</accession>
<evidence type="ECO:0000259" key="2">
    <source>
        <dbReference type="Pfam" id="PF07516"/>
    </source>
</evidence>
<dbReference type="GO" id="GO:0017038">
    <property type="term" value="P:protein import"/>
    <property type="evidence" value="ECO:0007669"/>
    <property type="project" value="InterPro"/>
</dbReference>
<dbReference type="InterPro" id="IPR036266">
    <property type="entry name" value="SecA_Wing/Scaffold_sf"/>
</dbReference>
<evidence type="ECO:0000256" key="1">
    <source>
        <dbReference type="SAM" id="MobiDB-lite"/>
    </source>
</evidence>
<dbReference type="Proteomes" id="UP000034690">
    <property type="component" value="Unassembled WGS sequence"/>
</dbReference>